<dbReference type="Gene3D" id="3.40.50.620">
    <property type="entry name" value="HUPs"/>
    <property type="match status" value="1"/>
</dbReference>
<dbReference type="Pfam" id="PF01171">
    <property type="entry name" value="ATP_bind_3"/>
    <property type="match status" value="1"/>
</dbReference>
<keyword evidence="2" id="KW-0436">Ligase</keyword>
<comment type="catalytic activity">
    <reaction evidence="6">
        <text>cytidine(34) in tRNA(Ile2) + L-lysine + ATP = lysidine(34) in tRNA(Ile2) + AMP + diphosphate + H(+)</text>
        <dbReference type="Rhea" id="RHEA:43744"/>
        <dbReference type="Rhea" id="RHEA-COMP:10625"/>
        <dbReference type="Rhea" id="RHEA-COMP:10670"/>
        <dbReference type="ChEBI" id="CHEBI:15378"/>
        <dbReference type="ChEBI" id="CHEBI:30616"/>
        <dbReference type="ChEBI" id="CHEBI:32551"/>
        <dbReference type="ChEBI" id="CHEBI:33019"/>
        <dbReference type="ChEBI" id="CHEBI:82748"/>
        <dbReference type="ChEBI" id="CHEBI:83665"/>
        <dbReference type="ChEBI" id="CHEBI:456215"/>
        <dbReference type="EC" id="6.3.4.19"/>
    </reaction>
</comment>
<dbReference type="EMBL" id="AFRT01000077">
    <property type="protein sequence ID" value="ELU45459.1"/>
    <property type="molecule type" value="Genomic_DNA"/>
</dbReference>
<dbReference type="CDD" id="cd01992">
    <property type="entry name" value="TilS_N"/>
    <property type="match status" value="1"/>
</dbReference>
<organism evidence="8 9">
    <name type="scientific">Thanatephorus cucumeris (strain AG1-IA)</name>
    <name type="common">Rice sheath blight fungus</name>
    <name type="synonym">Rhizoctonia solani</name>
    <dbReference type="NCBI Taxonomy" id="983506"/>
    <lineage>
        <taxon>Eukaryota</taxon>
        <taxon>Fungi</taxon>
        <taxon>Dikarya</taxon>
        <taxon>Basidiomycota</taxon>
        <taxon>Agaricomycotina</taxon>
        <taxon>Agaricomycetes</taxon>
        <taxon>Cantharellales</taxon>
        <taxon>Ceratobasidiaceae</taxon>
        <taxon>Rhizoctonia</taxon>
        <taxon>Rhizoctonia solani AG-1</taxon>
    </lineage>
</organism>
<evidence type="ECO:0000256" key="5">
    <source>
        <dbReference type="ARBA" id="ARBA00022840"/>
    </source>
</evidence>
<dbReference type="EC" id="6.3.4.19" evidence="1"/>
<dbReference type="InterPro" id="IPR012795">
    <property type="entry name" value="tRNA_Ile_lys_synt_N"/>
</dbReference>
<dbReference type="GO" id="GO:0032267">
    <property type="term" value="F:tRNA(Ile)-lysidine synthase activity"/>
    <property type="evidence" value="ECO:0007669"/>
    <property type="project" value="UniProtKB-EC"/>
</dbReference>
<dbReference type="InterPro" id="IPR011063">
    <property type="entry name" value="TilS/TtcA_N"/>
</dbReference>
<comment type="caution">
    <text evidence="8">The sequence shown here is derived from an EMBL/GenBank/DDBJ whole genome shotgun (WGS) entry which is preliminary data.</text>
</comment>
<protein>
    <recommendedName>
        <fullName evidence="1">tRNA(Ile)-lysidine synthetase</fullName>
        <ecNumber evidence="1">6.3.4.19</ecNumber>
    </recommendedName>
</protein>
<feature type="domain" description="tRNA(Ile)-lysidine/2-thiocytidine synthase N-terminal" evidence="7">
    <location>
        <begin position="31"/>
        <end position="262"/>
    </location>
</feature>
<evidence type="ECO:0000256" key="6">
    <source>
        <dbReference type="ARBA" id="ARBA00048539"/>
    </source>
</evidence>
<dbReference type="HAMAP" id="MF_01161">
    <property type="entry name" value="tRNA_Ile_lys_synt"/>
    <property type="match status" value="1"/>
</dbReference>
<reference evidence="8 9" key="1">
    <citation type="journal article" date="2013" name="Nat. Commun.">
        <title>The evolution and pathogenic mechanisms of the rice sheath blight pathogen.</title>
        <authorList>
            <person name="Zheng A."/>
            <person name="Lin R."/>
            <person name="Xu L."/>
            <person name="Qin P."/>
            <person name="Tang C."/>
            <person name="Ai P."/>
            <person name="Zhang D."/>
            <person name="Liu Y."/>
            <person name="Sun Z."/>
            <person name="Feng H."/>
            <person name="Wang Y."/>
            <person name="Chen Y."/>
            <person name="Liang X."/>
            <person name="Fu R."/>
            <person name="Li Q."/>
            <person name="Zhang J."/>
            <person name="Yu X."/>
            <person name="Xie Z."/>
            <person name="Ding L."/>
            <person name="Guan P."/>
            <person name="Tang J."/>
            <person name="Liang Y."/>
            <person name="Wang S."/>
            <person name="Deng Q."/>
            <person name="Li S."/>
            <person name="Zhu J."/>
            <person name="Wang L."/>
            <person name="Liu H."/>
            <person name="Li P."/>
        </authorList>
    </citation>
    <scope>NUCLEOTIDE SEQUENCE [LARGE SCALE GENOMIC DNA]</scope>
    <source>
        <strain evidence="9">AG-1 IA</strain>
    </source>
</reference>
<dbReference type="HOGENOM" id="CLU_035256_0_0_1"/>
<keyword evidence="4" id="KW-0547">Nucleotide-binding</keyword>
<gene>
    <name evidence="8" type="ORF">AG1IA_00521</name>
</gene>
<proteinExistence type="inferred from homology"/>
<dbReference type="OrthoDB" id="434144at2759"/>
<evidence type="ECO:0000256" key="2">
    <source>
        <dbReference type="ARBA" id="ARBA00022598"/>
    </source>
</evidence>
<accession>L8X9V0</accession>
<evidence type="ECO:0000313" key="8">
    <source>
        <dbReference type="EMBL" id="ELU45459.1"/>
    </source>
</evidence>
<keyword evidence="3" id="KW-0819">tRNA processing</keyword>
<dbReference type="SUPFAM" id="SSF52402">
    <property type="entry name" value="Adenine nucleotide alpha hydrolases-like"/>
    <property type="match status" value="1"/>
</dbReference>
<name>L8X9V0_THACA</name>
<evidence type="ECO:0000256" key="3">
    <source>
        <dbReference type="ARBA" id="ARBA00022694"/>
    </source>
</evidence>
<dbReference type="PANTHER" id="PTHR43033">
    <property type="entry name" value="TRNA(ILE)-LYSIDINE SYNTHASE-RELATED"/>
    <property type="match status" value="1"/>
</dbReference>
<evidence type="ECO:0000313" key="9">
    <source>
        <dbReference type="Proteomes" id="UP000011668"/>
    </source>
</evidence>
<keyword evidence="9" id="KW-1185">Reference proteome</keyword>
<dbReference type="PANTHER" id="PTHR43033:SF1">
    <property type="entry name" value="TRNA(ILE)-LYSIDINE SYNTHASE-RELATED"/>
    <property type="match status" value="1"/>
</dbReference>
<evidence type="ECO:0000259" key="7">
    <source>
        <dbReference type="Pfam" id="PF01171"/>
    </source>
</evidence>
<dbReference type="Proteomes" id="UP000011668">
    <property type="component" value="Unassembled WGS sequence"/>
</dbReference>
<dbReference type="GO" id="GO:0008033">
    <property type="term" value="P:tRNA processing"/>
    <property type="evidence" value="ECO:0007669"/>
    <property type="project" value="UniProtKB-KW"/>
</dbReference>
<dbReference type="OMA" id="ASQITHC"/>
<keyword evidence="5" id="KW-0067">ATP-binding</keyword>
<sequence>MSAITLAEFTHLLSLSRPPTGWGKFISQSLSVALSGGPDSICLLSLLKRASLDVPLRSITIDHGLQPTSRDSALRTRTRSEAIGVPGVILPAEWNRGKPSPGEAVEEAARDARYQALWRGLQLYDGPGTVMFGHHADDQLETVIMRVLRGTGTYGLGGMRAVRRWGWVGVEDCGLLQTRTSESRADHALRGMQTYISRPLLTIPKVSPPHVIFYHIERFTLLIPTIKRPIERILATCRAYNLDYEQDVTNFMPDLTVRNAVRYALTGAHHSVFTNGIHTPNLAKRTLNSLPIVGVLNSSHVDRIARDNTVDGVRDSISIDRIQAAVSHVHTLAGGTGEPNLDLMRAYVGKMSVRVRQVDGIGVYNSKALLGIDDSTLFLVTNYLQTYTRPSPPSTLLLVPPPKQQIETDVTHALIHRILRYTSPHPWGAPESEAHRRKASIERIAHRIFDETEQPTSFCAGAQVLWSPVWVRKDGGIRTRRAGDEHGGRTKAWLASRQPPSALTSLDRQVGPGETLVVWDNRFLIRVPDSGICIHSRLVVRPRGRFVLPHLVRNDHVVDDCGVEFVRELGAI</sequence>
<dbReference type="InterPro" id="IPR014729">
    <property type="entry name" value="Rossmann-like_a/b/a_fold"/>
</dbReference>
<dbReference type="GO" id="GO:0005524">
    <property type="term" value="F:ATP binding"/>
    <property type="evidence" value="ECO:0007669"/>
    <property type="project" value="UniProtKB-KW"/>
</dbReference>
<evidence type="ECO:0000256" key="4">
    <source>
        <dbReference type="ARBA" id="ARBA00022741"/>
    </source>
</evidence>
<dbReference type="AlphaFoldDB" id="L8X9V0"/>
<dbReference type="InterPro" id="IPR012094">
    <property type="entry name" value="tRNA_Ile_lys_synt"/>
</dbReference>
<dbReference type="STRING" id="983506.L8X9V0"/>
<evidence type="ECO:0000256" key="1">
    <source>
        <dbReference type="ARBA" id="ARBA00013267"/>
    </source>
</evidence>